<evidence type="ECO:0000313" key="1">
    <source>
        <dbReference type="EMBL" id="KAB5330214.1"/>
    </source>
</evidence>
<organism evidence="1 2">
    <name type="scientific">Bacteroides stercoris</name>
    <dbReference type="NCBI Taxonomy" id="46506"/>
    <lineage>
        <taxon>Bacteria</taxon>
        <taxon>Pseudomonadati</taxon>
        <taxon>Bacteroidota</taxon>
        <taxon>Bacteroidia</taxon>
        <taxon>Bacteroidales</taxon>
        <taxon>Bacteroidaceae</taxon>
        <taxon>Bacteroides</taxon>
    </lineage>
</organism>
<dbReference type="Pfam" id="PF12099">
    <property type="entry name" value="DUF3575"/>
    <property type="match status" value="1"/>
</dbReference>
<protein>
    <submittedName>
        <fullName evidence="1">DUF3575 domain-containing protein</fullName>
    </submittedName>
</protein>
<dbReference type="Gene3D" id="3.30.1330.60">
    <property type="entry name" value="OmpA-like domain"/>
    <property type="match status" value="1"/>
</dbReference>
<evidence type="ECO:0000313" key="2">
    <source>
        <dbReference type="Proteomes" id="UP000431177"/>
    </source>
</evidence>
<dbReference type="Proteomes" id="UP000431177">
    <property type="component" value="Unassembled WGS sequence"/>
</dbReference>
<sequence>MEFIGVITAESCTDSTNCTLFSSYAGHYLVSNTLYTIMSMLSAQKLLAILFLLALSFPVCGQENIRITHTAFFRFDKTDIDIAYADNRNVLNCLGTLLSDSFHVSFIDSIHLYTYASPEGREKYNVQLAVRRADTMQRYLADNYPLLSSVPVSLFPQGENWDGLRALVSADTAFNEREEVLMILDKVHNPARRESLLKFLNGGKAFRYMQQHILPLLRNAMICIVWIKGCLNSTALSVSLCRMKTVGEMIETAGSVSTYLPAPTPYIYVLPKTSDRYSALKTNLAAWAIASVNLAYEIQIGHRFSLDLPLVWSSWDLTRTSALRIVLFQPELRYWFSKPGRGHFLGPHIHIARYNLKWKEYRYQDTGYPLWGVGFSYGYTVSLTALWGVEFNLGMGYANSRYKTFLNMPNGALCTIRPLRYWGVTNLGLSFIYKLSKP</sequence>
<dbReference type="EMBL" id="WCLA01000003">
    <property type="protein sequence ID" value="KAB5330214.1"/>
    <property type="molecule type" value="Genomic_DNA"/>
</dbReference>
<dbReference type="InterPro" id="IPR021958">
    <property type="entry name" value="DUF3575"/>
</dbReference>
<dbReference type="RefSeq" id="WP_117955256.1">
    <property type="nucleotide sequence ID" value="NZ_JBDMMI010000002.1"/>
</dbReference>
<comment type="caution">
    <text evidence="1">The sequence shown here is derived from an EMBL/GenBank/DDBJ whole genome shotgun (WGS) entry which is preliminary data.</text>
</comment>
<dbReference type="AlphaFoldDB" id="A0A412TDX8"/>
<reference evidence="1 2" key="1">
    <citation type="journal article" date="2019" name="Nat. Med.">
        <title>A library of human gut bacterial isolates paired with longitudinal multiomics data enables mechanistic microbiome research.</title>
        <authorList>
            <person name="Poyet M."/>
            <person name="Groussin M."/>
            <person name="Gibbons S.M."/>
            <person name="Avila-Pacheco J."/>
            <person name="Jiang X."/>
            <person name="Kearney S.M."/>
            <person name="Perrotta A.R."/>
            <person name="Berdy B."/>
            <person name="Zhao S."/>
            <person name="Lieberman T.D."/>
            <person name="Swanson P.K."/>
            <person name="Smith M."/>
            <person name="Roesemann S."/>
            <person name="Alexander J.E."/>
            <person name="Rich S.A."/>
            <person name="Livny J."/>
            <person name="Vlamakis H."/>
            <person name="Clish C."/>
            <person name="Bullock K."/>
            <person name="Deik A."/>
            <person name="Scott J."/>
            <person name="Pierce K.A."/>
            <person name="Xavier R.J."/>
            <person name="Alm E.J."/>
        </authorList>
    </citation>
    <scope>NUCLEOTIDE SEQUENCE [LARGE SCALE GENOMIC DNA]</scope>
    <source>
        <strain evidence="1 2">BIOML-A2</strain>
    </source>
</reference>
<proteinExistence type="predicted"/>
<accession>A0A412TDX8</accession>
<gene>
    <name evidence="1" type="ORF">F9950_02405</name>
</gene>
<dbReference type="InterPro" id="IPR036737">
    <property type="entry name" value="OmpA-like_sf"/>
</dbReference>
<name>A0A412TDX8_BACSE</name>
<dbReference type="SUPFAM" id="SSF103088">
    <property type="entry name" value="OmpA-like"/>
    <property type="match status" value="1"/>
</dbReference>